<feature type="region of interest" description="Disordered" evidence="1">
    <location>
        <begin position="1"/>
        <end position="80"/>
    </location>
</feature>
<dbReference type="AlphaFoldDB" id="A0A1L9VKR5"/>
<dbReference type="VEuPathDB" id="FungiDB:ASPGLDRAFT_25905"/>
<dbReference type="RefSeq" id="XP_022401168.1">
    <property type="nucleotide sequence ID" value="XM_022543519.1"/>
</dbReference>
<name>A0A1L9VKR5_ASPGL</name>
<evidence type="ECO:0000256" key="1">
    <source>
        <dbReference type="SAM" id="MobiDB-lite"/>
    </source>
</evidence>
<dbReference type="GeneID" id="34459780"/>
<evidence type="ECO:0000313" key="3">
    <source>
        <dbReference type="Proteomes" id="UP000184300"/>
    </source>
</evidence>
<feature type="compositionally biased region" description="Basic and acidic residues" evidence="1">
    <location>
        <begin position="48"/>
        <end position="60"/>
    </location>
</feature>
<protein>
    <submittedName>
        <fullName evidence="2">Uncharacterized protein</fullName>
    </submittedName>
</protein>
<proteinExistence type="predicted"/>
<gene>
    <name evidence="2" type="ORF">ASPGLDRAFT_25905</name>
</gene>
<dbReference type="Proteomes" id="UP000184300">
    <property type="component" value="Unassembled WGS sequence"/>
</dbReference>
<feature type="compositionally biased region" description="Basic and acidic residues" evidence="1">
    <location>
        <begin position="67"/>
        <end position="76"/>
    </location>
</feature>
<evidence type="ECO:0000313" key="2">
    <source>
        <dbReference type="EMBL" id="OJJ84470.1"/>
    </source>
</evidence>
<organism evidence="2 3">
    <name type="scientific">Aspergillus glaucus CBS 516.65</name>
    <dbReference type="NCBI Taxonomy" id="1160497"/>
    <lineage>
        <taxon>Eukaryota</taxon>
        <taxon>Fungi</taxon>
        <taxon>Dikarya</taxon>
        <taxon>Ascomycota</taxon>
        <taxon>Pezizomycotina</taxon>
        <taxon>Eurotiomycetes</taxon>
        <taxon>Eurotiomycetidae</taxon>
        <taxon>Eurotiales</taxon>
        <taxon>Aspergillaceae</taxon>
        <taxon>Aspergillus</taxon>
        <taxon>Aspergillus subgen. Aspergillus</taxon>
    </lineage>
</organism>
<sequence>MTGQTPKGLPAEVTKDVPSGLSGLPFAGLKPAGKEKACEAFNGTQNQHSERPVPSEKETSESIFVNKDQEPPKEEIPSGPPIQLIAETIWNEAYDKLRNDESKKSLVEEFETILQRERELLKLDINHIGSSFAKNMVKWDEWDGMIASIKDAEKEPDQYISADMTGASQQKFKEINAKMAVIIYLFQGSKMVF</sequence>
<keyword evidence="3" id="KW-1185">Reference proteome</keyword>
<accession>A0A1L9VKR5</accession>
<reference evidence="3" key="1">
    <citation type="journal article" date="2017" name="Genome Biol.">
        <title>Comparative genomics reveals high biological diversity and specific adaptations in the industrially and medically important fungal genus Aspergillus.</title>
        <authorList>
            <person name="de Vries R.P."/>
            <person name="Riley R."/>
            <person name="Wiebenga A."/>
            <person name="Aguilar-Osorio G."/>
            <person name="Amillis S."/>
            <person name="Uchima C.A."/>
            <person name="Anderluh G."/>
            <person name="Asadollahi M."/>
            <person name="Askin M."/>
            <person name="Barry K."/>
            <person name="Battaglia E."/>
            <person name="Bayram O."/>
            <person name="Benocci T."/>
            <person name="Braus-Stromeyer S.A."/>
            <person name="Caldana C."/>
            <person name="Canovas D."/>
            <person name="Cerqueira G.C."/>
            <person name="Chen F."/>
            <person name="Chen W."/>
            <person name="Choi C."/>
            <person name="Clum A."/>
            <person name="Dos Santos R.A."/>
            <person name="Damasio A.R."/>
            <person name="Diallinas G."/>
            <person name="Emri T."/>
            <person name="Fekete E."/>
            <person name="Flipphi M."/>
            <person name="Freyberg S."/>
            <person name="Gallo A."/>
            <person name="Gournas C."/>
            <person name="Habgood R."/>
            <person name="Hainaut M."/>
            <person name="Harispe M.L."/>
            <person name="Henrissat B."/>
            <person name="Hilden K.S."/>
            <person name="Hope R."/>
            <person name="Hossain A."/>
            <person name="Karabika E."/>
            <person name="Karaffa L."/>
            <person name="Karanyi Z."/>
            <person name="Krasevec N."/>
            <person name="Kuo A."/>
            <person name="Kusch H."/>
            <person name="LaButti K."/>
            <person name="Lagendijk E.L."/>
            <person name="Lapidus A."/>
            <person name="Levasseur A."/>
            <person name="Lindquist E."/>
            <person name="Lipzen A."/>
            <person name="Logrieco A.F."/>
            <person name="MacCabe A."/>
            <person name="Maekelae M.R."/>
            <person name="Malavazi I."/>
            <person name="Melin P."/>
            <person name="Meyer V."/>
            <person name="Mielnichuk N."/>
            <person name="Miskei M."/>
            <person name="Molnar A.P."/>
            <person name="Mule G."/>
            <person name="Ngan C.Y."/>
            <person name="Orejas M."/>
            <person name="Orosz E."/>
            <person name="Ouedraogo J.P."/>
            <person name="Overkamp K.M."/>
            <person name="Park H.-S."/>
            <person name="Perrone G."/>
            <person name="Piumi F."/>
            <person name="Punt P.J."/>
            <person name="Ram A.F."/>
            <person name="Ramon A."/>
            <person name="Rauscher S."/>
            <person name="Record E."/>
            <person name="Riano-Pachon D.M."/>
            <person name="Robert V."/>
            <person name="Roehrig J."/>
            <person name="Ruller R."/>
            <person name="Salamov A."/>
            <person name="Salih N.S."/>
            <person name="Samson R.A."/>
            <person name="Sandor E."/>
            <person name="Sanguinetti M."/>
            <person name="Schuetze T."/>
            <person name="Sepcic K."/>
            <person name="Shelest E."/>
            <person name="Sherlock G."/>
            <person name="Sophianopoulou V."/>
            <person name="Squina F.M."/>
            <person name="Sun H."/>
            <person name="Susca A."/>
            <person name="Todd R.B."/>
            <person name="Tsang A."/>
            <person name="Unkles S.E."/>
            <person name="van de Wiele N."/>
            <person name="van Rossen-Uffink D."/>
            <person name="Oliveira J.V."/>
            <person name="Vesth T.C."/>
            <person name="Visser J."/>
            <person name="Yu J.-H."/>
            <person name="Zhou M."/>
            <person name="Andersen M.R."/>
            <person name="Archer D.B."/>
            <person name="Baker S.E."/>
            <person name="Benoit I."/>
            <person name="Brakhage A.A."/>
            <person name="Braus G.H."/>
            <person name="Fischer R."/>
            <person name="Frisvad J.C."/>
            <person name="Goldman G.H."/>
            <person name="Houbraken J."/>
            <person name="Oakley B."/>
            <person name="Pocsi I."/>
            <person name="Scazzocchio C."/>
            <person name="Seiboth B."/>
            <person name="vanKuyk P.A."/>
            <person name="Wortman J."/>
            <person name="Dyer P.S."/>
            <person name="Grigoriev I.V."/>
        </authorList>
    </citation>
    <scope>NUCLEOTIDE SEQUENCE [LARGE SCALE GENOMIC DNA]</scope>
    <source>
        <strain evidence="3">CBS 516.65</strain>
    </source>
</reference>
<dbReference type="EMBL" id="KV878897">
    <property type="protein sequence ID" value="OJJ84470.1"/>
    <property type="molecule type" value="Genomic_DNA"/>
</dbReference>